<dbReference type="KEGG" id="ncon:LC1Nh_0985"/>
<accession>A0A5Q0UIT8</accession>
<sequence length="136" mass="15279">MMIGEENLLRLGILFISLLATNFLTIHLMANFILYKGSSRGKSLRLSAEFASLTTTLILSVLVLYNLLSLSFDITLVYIAALLLGGEGLLVGIVKWWYIHRELDTTWLEAFIISEWFKIAVSILLAVVLALFPNLF</sequence>
<dbReference type="GeneID" id="42365378"/>
<keyword evidence="1" id="KW-0472">Membrane</keyword>
<protein>
    <submittedName>
        <fullName evidence="2">Uncharacterized protein</fullName>
    </submittedName>
</protein>
<feature type="transmembrane region" description="Helical" evidence="1">
    <location>
        <begin position="46"/>
        <end position="68"/>
    </location>
</feature>
<dbReference type="Proteomes" id="UP000377803">
    <property type="component" value="Chromosome"/>
</dbReference>
<feature type="transmembrane region" description="Helical" evidence="1">
    <location>
        <begin position="12"/>
        <end position="34"/>
    </location>
</feature>
<reference evidence="3" key="1">
    <citation type="submission" date="2019-05" db="EMBL/GenBank/DDBJ databases">
        <title>Candidatus Nanohalobium constans, a novel model system to study the DPANN nano-sized archaea: genomic and physiological characterization of a nanoarchaeon co-cultured with its chitinotrophic host.</title>
        <authorList>
            <person name="La Cono V."/>
            <person name="Arcadi E."/>
            <person name="Crisafi F."/>
            <person name="Denaro R."/>
            <person name="La Spada G."/>
            <person name="Messina E."/>
            <person name="Smedile F."/>
            <person name="Toshchakov S.V."/>
            <person name="Shevchenko M.A."/>
            <person name="Golyshin P.N."/>
            <person name="Golyshina O.V."/>
            <person name="Ferrer M."/>
            <person name="Rohde M."/>
            <person name="Mushegian A."/>
            <person name="Sorokin D.Y."/>
            <person name="Giuliano L."/>
            <person name="Yakimov M.M."/>
        </authorList>
    </citation>
    <scope>NUCLEOTIDE SEQUENCE [LARGE SCALE GENOMIC DNA]</scope>
    <source>
        <strain evidence="3">LC1Nh</strain>
    </source>
</reference>
<keyword evidence="3" id="KW-1185">Reference proteome</keyword>
<keyword evidence="1" id="KW-0812">Transmembrane</keyword>
<evidence type="ECO:0000313" key="3">
    <source>
        <dbReference type="Proteomes" id="UP000377803"/>
    </source>
</evidence>
<proteinExistence type="predicted"/>
<gene>
    <name evidence="2" type="ORF">LC1Nh_0985</name>
</gene>
<evidence type="ECO:0000256" key="1">
    <source>
        <dbReference type="SAM" id="Phobius"/>
    </source>
</evidence>
<dbReference type="EMBL" id="CP040089">
    <property type="protein sequence ID" value="QGA80865.1"/>
    <property type="molecule type" value="Genomic_DNA"/>
</dbReference>
<evidence type="ECO:0000313" key="2">
    <source>
        <dbReference type="EMBL" id="QGA80865.1"/>
    </source>
</evidence>
<keyword evidence="1" id="KW-1133">Transmembrane helix</keyword>
<name>A0A5Q0UIT8_9ARCH</name>
<feature type="transmembrane region" description="Helical" evidence="1">
    <location>
        <begin position="74"/>
        <end position="98"/>
    </location>
</feature>
<feature type="transmembrane region" description="Helical" evidence="1">
    <location>
        <begin position="110"/>
        <end position="132"/>
    </location>
</feature>
<dbReference type="RefSeq" id="WP_153550609.1">
    <property type="nucleotide sequence ID" value="NZ_CP040089.1"/>
</dbReference>
<organism evidence="2 3">
    <name type="scientific">Candidatus Nanohalobium constans</name>
    <dbReference type="NCBI Taxonomy" id="2565781"/>
    <lineage>
        <taxon>Archaea</taxon>
        <taxon>Candidatus Nanohalarchaeota</taxon>
        <taxon>Candidatus Nanohalobia</taxon>
        <taxon>Candidatus Nanohalobiales</taxon>
        <taxon>Candidatus Nanohalobiaceae</taxon>
        <taxon>Candidatus Nanohalobium</taxon>
    </lineage>
</organism>
<dbReference type="AlphaFoldDB" id="A0A5Q0UIT8"/>